<proteinExistence type="inferred from homology"/>
<keyword evidence="5" id="KW-1185">Reference proteome</keyword>
<reference evidence="4" key="2">
    <citation type="submission" date="2025-08" db="UniProtKB">
        <authorList>
            <consortium name="Ensembl"/>
        </authorList>
    </citation>
    <scope>IDENTIFICATION</scope>
</reference>
<dbReference type="GO" id="GO:0016226">
    <property type="term" value="P:iron-sulfur cluster assembly"/>
    <property type="evidence" value="ECO:0007669"/>
    <property type="project" value="InterPro"/>
</dbReference>
<dbReference type="Ensembl" id="ENSEAST00005083837.1">
    <property type="protein sequence ID" value="ENSEASP00005040989.1"/>
    <property type="gene ID" value="ENSEASG00005012113.2"/>
</dbReference>
<dbReference type="PANTHER" id="PTHR13166:SF7">
    <property type="entry name" value="LYR MOTIF-CONTAINING PROTEIN 4"/>
    <property type="match status" value="1"/>
</dbReference>
<feature type="region of interest" description="Disordered" evidence="2">
    <location>
        <begin position="169"/>
        <end position="202"/>
    </location>
</feature>
<feature type="compositionally biased region" description="Low complexity" evidence="2">
    <location>
        <begin position="44"/>
        <end position="60"/>
    </location>
</feature>
<reference evidence="4" key="3">
    <citation type="submission" date="2025-09" db="UniProtKB">
        <authorList>
            <consortium name="Ensembl"/>
        </authorList>
    </citation>
    <scope>IDENTIFICATION</scope>
</reference>
<feature type="region of interest" description="Disordered" evidence="2">
    <location>
        <begin position="1"/>
        <end position="72"/>
    </location>
</feature>
<organism evidence="4 5">
    <name type="scientific">Equus asinus</name>
    <name type="common">Donkey</name>
    <name type="synonym">Equus africanus asinus</name>
    <dbReference type="NCBI Taxonomy" id="9793"/>
    <lineage>
        <taxon>Eukaryota</taxon>
        <taxon>Metazoa</taxon>
        <taxon>Chordata</taxon>
        <taxon>Craniata</taxon>
        <taxon>Vertebrata</taxon>
        <taxon>Euteleostomi</taxon>
        <taxon>Mammalia</taxon>
        <taxon>Eutheria</taxon>
        <taxon>Laurasiatheria</taxon>
        <taxon>Perissodactyla</taxon>
        <taxon>Equidae</taxon>
        <taxon>Equus</taxon>
    </lineage>
</organism>
<comment type="similarity">
    <text evidence="1">Belongs to the complex I LYR family.</text>
</comment>
<feature type="compositionally biased region" description="Polar residues" evidence="2">
    <location>
        <begin position="1"/>
        <end position="14"/>
    </location>
</feature>
<name>A0A9L0IV65_EQUAS</name>
<dbReference type="AlphaFoldDB" id="A0A9L0IV65"/>
<dbReference type="InterPro" id="IPR051522">
    <property type="entry name" value="ISC_assembly_LYR"/>
</dbReference>
<dbReference type="InterPro" id="IPR045297">
    <property type="entry name" value="Complex1_LYR_LYRM4"/>
</dbReference>
<dbReference type="PANTHER" id="PTHR13166">
    <property type="entry name" value="PROTEIN C6ORF149"/>
    <property type="match status" value="1"/>
</dbReference>
<evidence type="ECO:0000259" key="3">
    <source>
        <dbReference type="Pfam" id="PF05347"/>
    </source>
</evidence>
<evidence type="ECO:0000313" key="5">
    <source>
        <dbReference type="Proteomes" id="UP000694387"/>
    </source>
</evidence>
<dbReference type="Pfam" id="PF05347">
    <property type="entry name" value="Complex1_LYR"/>
    <property type="match status" value="1"/>
</dbReference>
<reference evidence="4 5" key="1">
    <citation type="journal article" date="2020" name="Nat. Commun.">
        <title>Donkey genomes provide new insights into domestication and selection for coat color.</title>
        <authorList>
            <person name="Wang"/>
            <person name="C."/>
            <person name="Li"/>
            <person name="H."/>
            <person name="Guo"/>
            <person name="Y."/>
            <person name="Huang"/>
            <person name="J."/>
            <person name="Sun"/>
            <person name="Y."/>
            <person name="Min"/>
            <person name="J."/>
            <person name="Wang"/>
            <person name="J."/>
            <person name="Fang"/>
            <person name="X."/>
            <person name="Zhao"/>
            <person name="Z."/>
            <person name="Wang"/>
            <person name="S."/>
            <person name="Zhang"/>
            <person name="Y."/>
            <person name="Liu"/>
            <person name="Q."/>
            <person name="Jiang"/>
            <person name="Q."/>
            <person name="Wang"/>
            <person name="X."/>
            <person name="Guo"/>
            <person name="Y."/>
            <person name="Yang"/>
            <person name="C."/>
            <person name="Wang"/>
            <person name="Y."/>
            <person name="Tian"/>
            <person name="F."/>
            <person name="Zhuang"/>
            <person name="G."/>
            <person name="Fan"/>
            <person name="Y."/>
            <person name="Gao"/>
            <person name="Q."/>
            <person name="Li"/>
            <person name="Y."/>
            <person name="Ju"/>
            <person name="Z."/>
            <person name="Li"/>
            <person name="J."/>
            <person name="Li"/>
            <person name="R."/>
            <person name="Hou"/>
            <person name="M."/>
            <person name="Yang"/>
            <person name="G."/>
            <person name="Liu"/>
            <person name="G."/>
            <person name="Liu"/>
            <person name="W."/>
            <person name="Guo"/>
            <person name="J."/>
            <person name="Pan"/>
            <person name="S."/>
            <person name="Fan"/>
            <person name="G."/>
            <person name="Zhang"/>
            <person name="W."/>
            <person name="Zhang"/>
            <person name="R."/>
            <person name="Yu"/>
            <person name="J."/>
            <person name="Zhang"/>
            <person name="X."/>
            <person name="Yin"/>
            <person name="Q."/>
            <person name="Ji"/>
            <person name="C."/>
            <person name="Jin"/>
            <person name="Y."/>
            <person name="Yue"/>
            <person name="G."/>
            <person name="Liu"/>
            <person name="M."/>
            <person name="Xu"/>
            <person name="J."/>
            <person name="Liu"/>
            <person name="S."/>
            <person name="Jordana"/>
            <person name="J."/>
            <person name="Noce"/>
            <person name="A."/>
            <person name="Amills"/>
            <person name="M."/>
            <person name="Wu"/>
            <person name="D.D."/>
            <person name="Li"/>
            <person name="S."/>
            <person name="Zhou"/>
            <person name="X. and Zhong"/>
            <person name="J."/>
        </authorList>
    </citation>
    <scope>NUCLEOTIDE SEQUENCE [LARGE SCALE GENOMIC DNA]</scope>
</reference>
<dbReference type="GO" id="GO:0005739">
    <property type="term" value="C:mitochondrion"/>
    <property type="evidence" value="ECO:0007669"/>
    <property type="project" value="TreeGrafter"/>
</dbReference>
<protein>
    <submittedName>
        <fullName evidence="4">LYR motif containing 4</fullName>
    </submittedName>
</protein>
<evidence type="ECO:0000313" key="4">
    <source>
        <dbReference type="Ensembl" id="ENSEASP00005040989.1"/>
    </source>
</evidence>
<feature type="compositionally biased region" description="Basic and acidic residues" evidence="2">
    <location>
        <begin position="182"/>
        <end position="193"/>
    </location>
</feature>
<feature type="domain" description="Complex 1 LYR protein" evidence="3">
    <location>
        <begin position="252"/>
        <end position="295"/>
    </location>
</feature>
<sequence>ISLSPPARGQSTKTPPDGLYEEGGSVPRRRQPRSPALSPRGTLRLRPSAAPRAAPRRSLPGGRGGERKHLPLSCPGSACARLRVARRAAALLCRGSAPRKSEPAALVSIAAFAETEVWWVGLNSGPPRRGPVYFFSFQNGSLQPRTSVRPVPGDAEREQALQRLQLQVTRRAAGPGGRGRPGCREPLSRDGAREASPQEGCPCRHVWPPEASGEGQGACPWLYQRRRSDLVTLSAEWDPGVPALGACLVIGQTWTLQALRTYAVRRIRDAFRENKNVKDPVEIQALVNKAKRDLEIIRRQVHIGQLYSTDKLIIETQEKPRT</sequence>
<evidence type="ECO:0000256" key="1">
    <source>
        <dbReference type="ARBA" id="ARBA00009508"/>
    </source>
</evidence>
<dbReference type="CDD" id="cd20264">
    <property type="entry name" value="Complex1_LYR_LYRM4"/>
    <property type="match status" value="1"/>
</dbReference>
<dbReference type="GeneTree" id="ENSGT01000000214902"/>
<accession>A0A9L0IV65</accession>
<dbReference type="Proteomes" id="UP000694387">
    <property type="component" value="Chromosome 7"/>
</dbReference>
<gene>
    <name evidence="4" type="primary">LYRM4</name>
</gene>
<dbReference type="InterPro" id="IPR008011">
    <property type="entry name" value="Complex1_LYR_dom"/>
</dbReference>
<evidence type="ECO:0000256" key="2">
    <source>
        <dbReference type="SAM" id="MobiDB-lite"/>
    </source>
</evidence>
<dbReference type="GO" id="GO:1990221">
    <property type="term" value="C:L-cysteine desulfurase complex"/>
    <property type="evidence" value="ECO:0007669"/>
    <property type="project" value="TreeGrafter"/>
</dbReference>